<keyword evidence="1" id="KW-1133">Transmembrane helix</keyword>
<dbReference type="PANTHER" id="PTHR21666:SF270">
    <property type="entry name" value="MUREIN HYDROLASE ACTIVATOR ENVC"/>
    <property type="match status" value="1"/>
</dbReference>
<sequence>MKKWGWLVAVIPVVLVMALCAMFFFPLLFMGGGSWYGFLGGAISPVGEREIPAEYIPIYRDAEARYGVPWNLLAAHHRVETFFSTLQPMISSAGAEGHMQFMPCTWVGWKHPSCNGLGRGNFTEYEKSSLSLIARYGGYGVDADGDGRASMWSLRDAIFSAANYLAKNGAATGNLERAIFAYNHSQDYVSEVMMYARLYVKEGFIPIEVIKPSESGFARPVSGAVTSPFGIRIDPVTGEPGESHQGIDFACQAGQRIPASKAGKVVYAGWQDERDPTKGYGQFVWVDHGGGFKTTYAHLSQTTVRVGDEVQAGDVVGVCGSSGKSTGLHLHFEIFVNGQRVDPAPYIGLKPSDF</sequence>
<dbReference type="InterPro" id="IPR050570">
    <property type="entry name" value="Cell_wall_metabolism_enzyme"/>
</dbReference>
<geneLocation type="plasmid" evidence="4">
    <name>pLPM_part_1</name>
</geneLocation>
<dbReference type="SUPFAM" id="SSF51261">
    <property type="entry name" value="Duplicated hybrid motif"/>
    <property type="match status" value="1"/>
</dbReference>
<keyword evidence="4" id="KW-0614">Plasmid</keyword>
<accession>A0ABT8VLG1</accession>
<organism evidence="4 5">
    <name type="scientific">Paenibacillus ehimensis</name>
    <dbReference type="NCBI Taxonomy" id="79264"/>
    <lineage>
        <taxon>Bacteria</taxon>
        <taxon>Bacillati</taxon>
        <taxon>Bacillota</taxon>
        <taxon>Bacilli</taxon>
        <taxon>Bacillales</taxon>
        <taxon>Paenibacillaceae</taxon>
        <taxon>Paenibacillus</taxon>
    </lineage>
</organism>
<feature type="domain" description="M23ase beta-sheet core" evidence="2">
    <location>
        <begin position="243"/>
        <end position="343"/>
    </location>
</feature>
<reference evidence="4" key="1">
    <citation type="submission" date="2023-07" db="EMBL/GenBank/DDBJ databases">
        <authorList>
            <person name="Aktuganov G."/>
            <person name="Boyko T."/>
            <person name="Delegan Y."/>
            <person name="Galimzianova N."/>
            <person name="Gilvanova E."/>
            <person name="Korobov V."/>
            <person name="Kuzmina L."/>
            <person name="Melentiev A."/>
            <person name="Milman P."/>
            <person name="Ryabova A."/>
            <person name="Stupak E."/>
            <person name="Yasakov T."/>
            <person name="Zharikova N."/>
            <person name="Zhurenko E."/>
        </authorList>
    </citation>
    <scope>NUCLEOTIDE SEQUENCE</scope>
    <source>
        <strain evidence="4">IB-739</strain>
        <plasmid evidence="4">pLPM_part_1</plasmid>
    </source>
</reference>
<evidence type="ECO:0000259" key="2">
    <source>
        <dbReference type="Pfam" id="PF01551"/>
    </source>
</evidence>
<feature type="transmembrane region" description="Helical" evidence="1">
    <location>
        <begin position="6"/>
        <end position="29"/>
    </location>
</feature>
<dbReference type="CDD" id="cd13399">
    <property type="entry name" value="Slt35-like"/>
    <property type="match status" value="1"/>
</dbReference>
<dbReference type="Gene3D" id="2.70.70.10">
    <property type="entry name" value="Glucose Permease (Domain IIA)"/>
    <property type="match status" value="1"/>
</dbReference>
<dbReference type="CDD" id="cd12797">
    <property type="entry name" value="M23_peptidase"/>
    <property type="match status" value="1"/>
</dbReference>
<dbReference type="EMBL" id="JAUMKJ010000080">
    <property type="protein sequence ID" value="MDO3681814.1"/>
    <property type="molecule type" value="Genomic_DNA"/>
</dbReference>
<protein>
    <submittedName>
        <fullName evidence="4">Peptidoglycan DD-metalloendopeptidase family protein</fullName>
    </submittedName>
</protein>
<keyword evidence="1" id="KW-0472">Membrane</keyword>
<dbReference type="Gene3D" id="1.10.530.10">
    <property type="match status" value="1"/>
</dbReference>
<evidence type="ECO:0000256" key="1">
    <source>
        <dbReference type="SAM" id="Phobius"/>
    </source>
</evidence>
<dbReference type="Proteomes" id="UP001168883">
    <property type="component" value="Unassembled WGS sequence"/>
</dbReference>
<dbReference type="InterPro" id="IPR023346">
    <property type="entry name" value="Lysozyme-like_dom_sf"/>
</dbReference>
<keyword evidence="5" id="KW-1185">Reference proteome</keyword>
<dbReference type="SUPFAM" id="SSF53955">
    <property type="entry name" value="Lysozyme-like"/>
    <property type="match status" value="1"/>
</dbReference>
<keyword evidence="1" id="KW-0812">Transmembrane</keyword>
<gene>
    <name evidence="4" type="ORF">Q3C12_32985</name>
</gene>
<name>A0ABT8VLG1_9BACL</name>
<dbReference type="InterPro" id="IPR031304">
    <property type="entry name" value="SLT_2"/>
</dbReference>
<evidence type="ECO:0000313" key="5">
    <source>
        <dbReference type="Proteomes" id="UP001168883"/>
    </source>
</evidence>
<dbReference type="InterPro" id="IPR011055">
    <property type="entry name" value="Dup_hybrid_motif"/>
</dbReference>
<feature type="domain" description="Transglycosylase SLT" evidence="3">
    <location>
        <begin position="136"/>
        <end position="173"/>
    </location>
</feature>
<dbReference type="PANTHER" id="PTHR21666">
    <property type="entry name" value="PEPTIDASE-RELATED"/>
    <property type="match status" value="1"/>
</dbReference>
<dbReference type="Pfam" id="PF13406">
    <property type="entry name" value="SLT_2"/>
    <property type="match status" value="1"/>
</dbReference>
<evidence type="ECO:0000313" key="4">
    <source>
        <dbReference type="EMBL" id="MDO3681814.1"/>
    </source>
</evidence>
<dbReference type="RefSeq" id="WP_302881375.1">
    <property type="nucleotide sequence ID" value="NZ_JAUMKJ010000080.1"/>
</dbReference>
<dbReference type="Pfam" id="PF01551">
    <property type="entry name" value="Peptidase_M23"/>
    <property type="match status" value="1"/>
</dbReference>
<comment type="caution">
    <text evidence="4">The sequence shown here is derived from an EMBL/GenBank/DDBJ whole genome shotgun (WGS) entry which is preliminary data.</text>
</comment>
<evidence type="ECO:0000259" key="3">
    <source>
        <dbReference type="Pfam" id="PF13406"/>
    </source>
</evidence>
<proteinExistence type="predicted"/>
<dbReference type="InterPro" id="IPR016047">
    <property type="entry name" value="M23ase_b-sheet_dom"/>
</dbReference>